<evidence type="ECO:0000313" key="1">
    <source>
        <dbReference type="EMBL" id="BAG05621.1"/>
    </source>
</evidence>
<accession>B0JIR3</accession>
<reference evidence="1 2" key="1">
    <citation type="journal article" date="2007" name="DNA Res.">
        <title>Complete genomic structure of the bloom-forming toxic cyanobacterium Microcystis aeruginosa NIES-843.</title>
        <authorList>
            <person name="Kaneko T."/>
            <person name="Nakajima N."/>
            <person name="Okamoto S."/>
            <person name="Suzuki I."/>
            <person name="Tanabe Y."/>
            <person name="Tamaoki M."/>
            <person name="Nakamura Y."/>
            <person name="Kasai F."/>
            <person name="Watanabe A."/>
            <person name="Kawashima K."/>
            <person name="Kishida Y."/>
            <person name="Ono A."/>
            <person name="Shimizu Y."/>
            <person name="Takahashi C."/>
            <person name="Minami C."/>
            <person name="Fujishiro T."/>
            <person name="Kohara M."/>
            <person name="Katoh M."/>
            <person name="Nakazaki N."/>
            <person name="Nakayama S."/>
            <person name="Yamada M."/>
            <person name="Tabata S."/>
            <person name="Watanabe M.M."/>
        </authorList>
    </citation>
    <scope>NUCLEOTIDE SEQUENCE [LARGE SCALE GENOMIC DNA]</scope>
    <source>
        <strain evidence="2">NIES-843 / IAM M-247</strain>
    </source>
</reference>
<dbReference type="STRING" id="449447.MAE_57990"/>
<dbReference type="Proteomes" id="UP000001510">
    <property type="component" value="Chromosome"/>
</dbReference>
<dbReference type="PaxDb" id="449447-MAE_57990"/>
<keyword evidence="2" id="KW-1185">Reference proteome</keyword>
<protein>
    <submittedName>
        <fullName evidence="1">Uncharacterized protein</fullName>
    </submittedName>
</protein>
<proteinExistence type="predicted"/>
<dbReference type="KEGG" id="mar:MAE_57990"/>
<evidence type="ECO:0000313" key="2">
    <source>
        <dbReference type="Proteomes" id="UP000001510"/>
    </source>
</evidence>
<sequence length="54" mass="6377">MRFFSTKFNSAFLKVSYRPSPSKNYGFYDWKACLDSLYSLNYVFILSLFLPVGF</sequence>
<name>B0JIR3_MICAN</name>
<organism evidence="1 2">
    <name type="scientific">Microcystis aeruginosa (strain NIES-843 / IAM M-2473)</name>
    <dbReference type="NCBI Taxonomy" id="449447"/>
    <lineage>
        <taxon>Bacteria</taxon>
        <taxon>Bacillati</taxon>
        <taxon>Cyanobacteriota</taxon>
        <taxon>Cyanophyceae</taxon>
        <taxon>Oscillatoriophycideae</taxon>
        <taxon>Chroococcales</taxon>
        <taxon>Microcystaceae</taxon>
        <taxon>Microcystis</taxon>
    </lineage>
</organism>
<dbReference type="HOGENOM" id="CLU_3045392_0_0_3"/>
<dbReference type="EMBL" id="AP009552">
    <property type="protein sequence ID" value="BAG05621.1"/>
    <property type="molecule type" value="Genomic_DNA"/>
</dbReference>
<dbReference type="EnsemblBacteria" id="BAG05621">
    <property type="protein sequence ID" value="BAG05621"/>
    <property type="gene ID" value="MAE_57990"/>
</dbReference>
<dbReference type="AlphaFoldDB" id="B0JIR3"/>
<gene>
    <name evidence="1" type="ordered locus">MAE_57990</name>
</gene>